<dbReference type="InterPro" id="IPR016201">
    <property type="entry name" value="PSI"/>
</dbReference>
<keyword evidence="10" id="KW-1015">Disulfide bond</keyword>
<keyword evidence="6 14" id="KW-0732">Signal</keyword>
<feature type="chain" id="PRO_5041722305" description="Sema domain-containing protein" evidence="14">
    <location>
        <begin position="25"/>
        <end position="685"/>
    </location>
</feature>
<dbReference type="FunFam" id="2.60.40.10:FF:000728">
    <property type="entry name" value="Plexin D1"/>
    <property type="match status" value="1"/>
</dbReference>
<dbReference type="Pfam" id="PF17960">
    <property type="entry name" value="TIG_plexin"/>
    <property type="match status" value="1"/>
</dbReference>
<dbReference type="GO" id="GO:0017154">
    <property type="term" value="F:semaphorin receptor activity"/>
    <property type="evidence" value="ECO:0007669"/>
    <property type="project" value="InterPro"/>
</dbReference>
<evidence type="ECO:0000256" key="3">
    <source>
        <dbReference type="ARBA" id="ARBA00022473"/>
    </source>
</evidence>
<dbReference type="InterPro" id="IPR041019">
    <property type="entry name" value="TIG1_plexin"/>
</dbReference>
<evidence type="ECO:0000259" key="15">
    <source>
        <dbReference type="PROSITE" id="PS51004"/>
    </source>
</evidence>
<feature type="domain" description="Sema" evidence="15">
    <location>
        <begin position="17"/>
        <end position="490"/>
    </location>
</feature>
<dbReference type="InterPro" id="IPR002165">
    <property type="entry name" value="Plexin_repeat"/>
</dbReference>
<dbReference type="SMART" id="SM00423">
    <property type="entry name" value="PSI"/>
    <property type="match status" value="1"/>
</dbReference>
<feature type="signal peptide" evidence="14">
    <location>
        <begin position="1"/>
        <end position="24"/>
    </location>
</feature>
<gene>
    <name evidence="16" type="ORF">FSP39_019830</name>
</gene>
<evidence type="ECO:0000256" key="1">
    <source>
        <dbReference type="ARBA" id="ARBA00004162"/>
    </source>
</evidence>
<protein>
    <recommendedName>
        <fullName evidence="15">Sema domain-containing protein</fullName>
    </recommendedName>
</protein>
<evidence type="ECO:0000256" key="5">
    <source>
        <dbReference type="ARBA" id="ARBA00022692"/>
    </source>
</evidence>
<dbReference type="CDD" id="cd11236">
    <property type="entry name" value="Sema_plexin_like"/>
    <property type="match status" value="1"/>
</dbReference>
<evidence type="ECO:0000256" key="12">
    <source>
        <dbReference type="ARBA" id="ARBA00023180"/>
    </source>
</evidence>
<keyword evidence="9" id="KW-0472">Membrane</keyword>
<dbReference type="InterPro" id="IPR036352">
    <property type="entry name" value="Semap_dom_sf"/>
</dbReference>
<dbReference type="Pfam" id="PF01437">
    <property type="entry name" value="PSI"/>
    <property type="match status" value="1"/>
</dbReference>
<dbReference type="Gene3D" id="2.60.40.10">
    <property type="entry name" value="Immunoglobulins"/>
    <property type="match status" value="1"/>
</dbReference>
<evidence type="ECO:0000256" key="11">
    <source>
        <dbReference type="ARBA" id="ARBA00023170"/>
    </source>
</evidence>
<organism evidence="16 17">
    <name type="scientific">Pinctada imbricata</name>
    <name type="common">Atlantic pearl-oyster</name>
    <name type="synonym">Pinctada martensii</name>
    <dbReference type="NCBI Taxonomy" id="66713"/>
    <lineage>
        <taxon>Eukaryota</taxon>
        <taxon>Metazoa</taxon>
        <taxon>Spiralia</taxon>
        <taxon>Lophotrochozoa</taxon>
        <taxon>Mollusca</taxon>
        <taxon>Bivalvia</taxon>
        <taxon>Autobranchia</taxon>
        <taxon>Pteriomorphia</taxon>
        <taxon>Pterioida</taxon>
        <taxon>Pterioidea</taxon>
        <taxon>Pteriidae</taxon>
        <taxon>Pinctada</taxon>
    </lineage>
</organism>
<dbReference type="SMART" id="SM00630">
    <property type="entry name" value="Sema"/>
    <property type="match status" value="1"/>
</dbReference>
<dbReference type="AlphaFoldDB" id="A0AA88YP16"/>
<accession>A0AA88YP16</accession>
<sequence>MKVYIEYKLFILLSFLCIYFSSSASPYIVRSLQNPKCRTNNCSEVAFTHLVKDESTGNLYIGATNSLYKVSPNLTIDVSNETGPKEDNPECFYPQDRSCTNKRLEPSYVKVLVIDPKNSTLIHCTSLFQGSCEKRMLSNLTVTFTTSKPIVANNRTATTVAFIAPGPSESLPRPDAFYVGVSWTRTGLGAARALVPAVSSRRLTDFEFVYKGISVNSFKKIDDLNKETFPVRYIYGFSSEGFSYMATVQKKDAKSDNYISKLIRVCQNDSKFYSYAELELRCSHNGAVYNLLKVAHIGKPSQKLAEVINIPRSEEVLFAMFMIGSNPQFDPQRQESVMCIYKMRDIRRIFTKNIKSCFEGIGNTGPDYLAQPTNCKQSALKENIDDDYCGLYDINTPIDGPDLVEANGAMTLNSTATSLVVTITNKYTVAFVGTDKGHIHKVAIESDRQAYPYEDVTIEQGRAIQKDKYFDADQSNLYVLTDNKLHKMIVQNCSQYTSCATCRGAKDPYCGWCSLENKCSLARDCNNYSEDLRWLGYSGKSCSKVQQVYPDKIQKDNKLSKTTTLTLNISNLPSYTGVYKCSFDGLMTPATRKPGTNVITCDTPSPNEIKPFPTGSDHIVMKLSVIMMDREFVSTNFTIFDCEIHSQDSGDGNGAGVGVISLVSRPYVFLPVFGLWRAIVQGLWQ</sequence>
<dbReference type="Proteomes" id="UP001186944">
    <property type="component" value="Unassembled WGS sequence"/>
</dbReference>
<dbReference type="GO" id="GO:0005886">
    <property type="term" value="C:plasma membrane"/>
    <property type="evidence" value="ECO:0007669"/>
    <property type="project" value="UniProtKB-SubCell"/>
</dbReference>
<dbReference type="GO" id="GO:0030334">
    <property type="term" value="P:regulation of cell migration"/>
    <property type="evidence" value="ECO:0007669"/>
    <property type="project" value="TreeGrafter"/>
</dbReference>
<keyword evidence="11" id="KW-0675">Receptor</keyword>
<evidence type="ECO:0000256" key="2">
    <source>
        <dbReference type="ARBA" id="ARBA00010297"/>
    </source>
</evidence>
<dbReference type="PROSITE" id="PS51004">
    <property type="entry name" value="SEMA"/>
    <property type="match status" value="1"/>
</dbReference>
<dbReference type="GO" id="GO:0009653">
    <property type="term" value="P:anatomical structure morphogenesis"/>
    <property type="evidence" value="ECO:0007669"/>
    <property type="project" value="UniProtKB-ARBA"/>
</dbReference>
<dbReference type="SUPFAM" id="SSF103575">
    <property type="entry name" value="Plexin repeat"/>
    <property type="match status" value="1"/>
</dbReference>
<dbReference type="PANTHER" id="PTHR22625:SF70">
    <property type="entry name" value="PLEXIN A, ISOFORM A"/>
    <property type="match status" value="1"/>
</dbReference>
<evidence type="ECO:0000256" key="13">
    <source>
        <dbReference type="PROSITE-ProRule" id="PRU00352"/>
    </source>
</evidence>
<dbReference type="GO" id="GO:0120025">
    <property type="term" value="C:plasma membrane bounded cell projection"/>
    <property type="evidence" value="ECO:0007669"/>
    <property type="project" value="UniProtKB-ARBA"/>
</dbReference>
<evidence type="ECO:0000256" key="10">
    <source>
        <dbReference type="ARBA" id="ARBA00023157"/>
    </source>
</evidence>
<evidence type="ECO:0000256" key="8">
    <source>
        <dbReference type="ARBA" id="ARBA00022989"/>
    </source>
</evidence>
<keyword evidence="17" id="KW-1185">Reference proteome</keyword>
<name>A0AA88YP16_PINIB</name>
<dbReference type="InterPro" id="IPR001627">
    <property type="entry name" value="Semap_dom"/>
</dbReference>
<evidence type="ECO:0000256" key="6">
    <source>
        <dbReference type="ARBA" id="ARBA00022729"/>
    </source>
</evidence>
<evidence type="ECO:0000256" key="9">
    <source>
        <dbReference type="ARBA" id="ARBA00023136"/>
    </source>
</evidence>
<dbReference type="Pfam" id="PF01403">
    <property type="entry name" value="Sema"/>
    <property type="match status" value="1"/>
</dbReference>
<dbReference type="PANTHER" id="PTHR22625">
    <property type="entry name" value="PLEXIN"/>
    <property type="match status" value="1"/>
</dbReference>
<comment type="similarity">
    <text evidence="2">Belongs to the plexin family.</text>
</comment>
<dbReference type="EMBL" id="VSWD01000005">
    <property type="protein sequence ID" value="KAK3103520.1"/>
    <property type="molecule type" value="Genomic_DNA"/>
</dbReference>
<dbReference type="InterPro" id="IPR013783">
    <property type="entry name" value="Ig-like_fold"/>
</dbReference>
<dbReference type="InterPro" id="IPR031148">
    <property type="entry name" value="Plexin"/>
</dbReference>
<evidence type="ECO:0000256" key="14">
    <source>
        <dbReference type="SAM" id="SignalP"/>
    </source>
</evidence>
<keyword evidence="3" id="KW-0217">Developmental protein</keyword>
<keyword evidence="12" id="KW-0325">Glycoprotein</keyword>
<comment type="caution">
    <text evidence="16">The sequence shown here is derived from an EMBL/GenBank/DDBJ whole genome shotgun (WGS) entry which is preliminary data.</text>
</comment>
<keyword evidence="8" id="KW-1133">Transmembrane helix</keyword>
<comment type="caution">
    <text evidence="13">Lacks conserved residue(s) required for the propagation of feature annotation.</text>
</comment>
<evidence type="ECO:0000256" key="4">
    <source>
        <dbReference type="ARBA" id="ARBA00022475"/>
    </source>
</evidence>
<reference evidence="16" key="1">
    <citation type="submission" date="2019-08" db="EMBL/GenBank/DDBJ databases">
        <title>The improved chromosome-level genome for the pearl oyster Pinctada fucata martensii using PacBio sequencing and Hi-C.</title>
        <authorList>
            <person name="Zheng Z."/>
        </authorList>
    </citation>
    <scope>NUCLEOTIDE SEQUENCE</scope>
    <source>
        <strain evidence="16">ZZ-2019</strain>
        <tissue evidence="16">Adductor muscle</tissue>
    </source>
</reference>
<evidence type="ECO:0000256" key="7">
    <source>
        <dbReference type="ARBA" id="ARBA00022737"/>
    </source>
</evidence>
<keyword evidence="7" id="KW-0677">Repeat</keyword>
<dbReference type="GO" id="GO:0048731">
    <property type="term" value="P:system development"/>
    <property type="evidence" value="ECO:0007669"/>
    <property type="project" value="UniProtKB-ARBA"/>
</dbReference>
<proteinExistence type="inferred from homology"/>
<comment type="subcellular location">
    <subcellularLocation>
        <location evidence="1">Cell membrane</location>
        <topology evidence="1">Single-pass membrane protein</topology>
    </subcellularLocation>
</comment>
<dbReference type="GO" id="GO:0002116">
    <property type="term" value="C:semaphorin receptor complex"/>
    <property type="evidence" value="ECO:0007669"/>
    <property type="project" value="TreeGrafter"/>
</dbReference>
<keyword evidence="5" id="KW-0812">Transmembrane</keyword>
<evidence type="ECO:0000313" key="16">
    <source>
        <dbReference type="EMBL" id="KAK3103520.1"/>
    </source>
</evidence>
<dbReference type="InterPro" id="IPR015943">
    <property type="entry name" value="WD40/YVTN_repeat-like_dom_sf"/>
</dbReference>
<dbReference type="SUPFAM" id="SSF101912">
    <property type="entry name" value="Sema domain"/>
    <property type="match status" value="1"/>
</dbReference>
<dbReference type="Gene3D" id="2.130.10.10">
    <property type="entry name" value="YVTN repeat-like/Quinoprotein amine dehydrogenase"/>
    <property type="match status" value="1"/>
</dbReference>
<evidence type="ECO:0000313" key="17">
    <source>
        <dbReference type="Proteomes" id="UP001186944"/>
    </source>
</evidence>
<keyword evidence="4" id="KW-1003">Cell membrane</keyword>